<keyword evidence="4" id="KW-0949">S-adenosyl-L-methionine</keyword>
<dbReference type="PROSITE" id="PS50970">
    <property type="entry name" value="HCY"/>
    <property type="match status" value="1"/>
</dbReference>
<keyword evidence="5" id="KW-0479">Metal-binding</keyword>
<dbReference type="PANTHER" id="PTHR45833:SF1">
    <property type="entry name" value="METHIONINE SYNTHASE"/>
    <property type="match status" value="1"/>
</dbReference>
<dbReference type="EMBL" id="SNRY01003513">
    <property type="protein sequence ID" value="KAA6320693.1"/>
    <property type="molecule type" value="Genomic_DNA"/>
</dbReference>
<keyword evidence="2 8" id="KW-0489">Methyltransferase</keyword>
<feature type="non-terminal residue" evidence="8">
    <location>
        <position position="139"/>
    </location>
</feature>
<dbReference type="GO" id="GO:0050667">
    <property type="term" value="P:homocysteine metabolic process"/>
    <property type="evidence" value="ECO:0007669"/>
    <property type="project" value="TreeGrafter"/>
</dbReference>
<evidence type="ECO:0000256" key="1">
    <source>
        <dbReference type="ARBA" id="ARBA00010398"/>
    </source>
</evidence>
<dbReference type="GO" id="GO:0032259">
    <property type="term" value="P:methylation"/>
    <property type="evidence" value="ECO:0007669"/>
    <property type="project" value="UniProtKB-KW"/>
</dbReference>
<evidence type="ECO:0000256" key="6">
    <source>
        <dbReference type="ARBA" id="ARBA00023285"/>
    </source>
</evidence>
<proteinExistence type="inferred from homology"/>
<dbReference type="GO" id="GO:0008705">
    <property type="term" value="F:methionine synthase activity"/>
    <property type="evidence" value="ECO:0007669"/>
    <property type="project" value="UniProtKB-EC"/>
</dbReference>
<dbReference type="GO" id="GO:0046872">
    <property type="term" value="F:metal ion binding"/>
    <property type="evidence" value="ECO:0007669"/>
    <property type="project" value="UniProtKB-KW"/>
</dbReference>
<reference evidence="8" key="1">
    <citation type="submission" date="2019-03" db="EMBL/GenBank/DDBJ databases">
        <title>Single cell metagenomics reveals metabolic interactions within the superorganism composed of flagellate Streblomastix strix and complex community of Bacteroidetes bacteria on its surface.</title>
        <authorList>
            <person name="Treitli S.C."/>
            <person name="Kolisko M."/>
            <person name="Husnik F."/>
            <person name="Keeling P."/>
            <person name="Hampl V."/>
        </authorList>
    </citation>
    <scope>NUCLEOTIDE SEQUENCE</scope>
    <source>
        <strain evidence="8">STM</strain>
    </source>
</reference>
<organism evidence="8">
    <name type="scientific">termite gut metagenome</name>
    <dbReference type="NCBI Taxonomy" id="433724"/>
    <lineage>
        <taxon>unclassified sequences</taxon>
        <taxon>metagenomes</taxon>
        <taxon>organismal metagenomes</taxon>
    </lineage>
</organism>
<sequence>MKKTLQELVLERILILDGAMGTMIQPYNLSEEDFRGKRFVDIPGLMKGNNDLLCLTRPDVIRDIHQKYLKAGADIIETNSFSATTVSMADYHVPDYVREINLAAAKIAREAADEYTLKNPDKPRFVAGSVGPTNKTCSL</sequence>
<keyword evidence="3 8" id="KW-0808">Transferase</keyword>
<gene>
    <name evidence="8" type="ORF">EZS27_029565</name>
</gene>
<accession>A0A5J4QJK7</accession>
<name>A0A5J4QJK7_9ZZZZ</name>
<feature type="domain" description="Hcy-binding" evidence="7">
    <location>
        <begin position="2"/>
        <end position="139"/>
    </location>
</feature>
<dbReference type="GO" id="GO:0005829">
    <property type="term" value="C:cytosol"/>
    <property type="evidence" value="ECO:0007669"/>
    <property type="project" value="TreeGrafter"/>
</dbReference>
<evidence type="ECO:0000259" key="7">
    <source>
        <dbReference type="PROSITE" id="PS50970"/>
    </source>
</evidence>
<evidence type="ECO:0000256" key="4">
    <source>
        <dbReference type="ARBA" id="ARBA00022691"/>
    </source>
</evidence>
<evidence type="ECO:0000256" key="2">
    <source>
        <dbReference type="ARBA" id="ARBA00022603"/>
    </source>
</evidence>
<comment type="caution">
    <text evidence="8">The sequence shown here is derived from an EMBL/GenBank/DDBJ whole genome shotgun (WGS) entry which is preliminary data.</text>
</comment>
<comment type="similarity">
    <text evidence="1">Belongs to the vitamin-B12 dependent methionine synthase family.</text>
</comment>
<evidence type="ECO:0000256" key="3">
    <source>
        <dbReference type="ARBA" id="ARBA00022679"/>
    </source>
</evidence>
<dbReference type="GO" id="GO:0046653">
    <property type="term" value="P:tetrahydrofolate metabolic process"/>
    <property type="evidence" value="ECO:0007669"/>
    <property type="project" value="TreeGrafter"/>
</dbReference>
<dbReference type="Pfam" id="PF02574">
    <property type="entry name" value="S-methyl_trans"/>
    <property type="match status" value="1"/>
</dbReference>
<dbReference type="AlphaFoldDB" id="A0A5J4QJK7"/>
<dbReference type="PANTHER" id="PTHR45833">
    <property type="entry name" value="METHIONINE SYNTHASE"/>
    <property type="match status" value="1"/>
</dbReference>
<protein>
    <submittedName>
        <fullName evidence="8">Methionine synthase</fullName>
        <ecNumber evidence="8">2.1.1.13</ecNumber>
    </submittedName>
</protein>
<evidence type="ECO:0000313" key="8">
    <source>
        <dbReference type="EMBL" id="KAA6320693.1"/>
    </source>
</evidence>
<evidence type="ECO:0000256" key="5">
    <source>
        <dbReference type="ARBA" id="ARBA00022723"/>
    </source>
</evidence>
<dbReference type="InterPro" id="IPR003726">
    <property type="entry name" value="HCY_dom"/>
</dbReference>
<dbReference type="SUPFAM" id="SSF82282">
    <property type="entry name" value="Homocysteine S-methyltransferase"/>
    <property type="match status" value="1"/>
</dbReference>
<dbReference type="InterPro" id="IPR050554">
    <property type="entry name" value="Met_Synthase/Corrinoid"/>
</dbReference>
<dbReference type="Gene3D" id="3.20.20.330">
    <property type="entry name" value="Homocysteine-binding-like domain"/>
    <property type="match status" value="1"/>
</dbReference>
<keyword evidence="6" id="KW-0170">Cobalt</keyword>
<dbReference type="InterPro" id="IPR036589">
    <property type="entry name" value="HCY_dom_sf"/>
</dbReference>
<dbReference type="EC" id="2.1.1.13" evidence="8"/>